<keyword evidence="4" id="KW-1185">Reference proteome</keyword>
<dbReference type="GeneID" id="67017663"/>
<accession>A0A8J2I3F1</accession>
<gene>
    <name evidence="3" type="ORF">ALTATR162_LOCUS5840</name>
</gene>
<feature type="region of interest" description="Disordered" evidence="1">
    <location>
        <begin position="238"/>
        <end position="303"/>
    </location>
</feature>
<organism evidence="3 4">
    <name type="scientific">Alternaria atra</name>
    <dbReference type="NCBI Taxonomy" id="119953"/>
    <lineage>
        <taxon>Eukaryota</taxon>
        <taxon>Fungi</taxon>
        <taxon>Dikarya</taxon>
        <taxon>Ascomycota</taxon>
        <taxon>Pezizomycotina</taxon>
        <taxon>Dothideomycetes</taxon>
        <taxon>Pleosporomycetidae</taxon>
        <taxon>Pleosporales</taxon>
        <taxon>Pleosporineae</taxon>
        <taxon>Pleosporaceae</taxon>
        <taxon>Alternaria</taxon>
        <taxon>Alternaria sect. Ulocladioides</taxon>
    </lineage>
</organism>
<dbReference type="InterPro" id="IPR025714">
    <property type="entry name" value="Methyltranfer_dom"/>
</dbReference>
<dbReference type="PANTHER" id="PTHR12496">
    <property type="entry name" value="CGI-41 METHYLTRANSFERASE"/>
    <property type="match status" value="1"/>
</dbReference>
<dbReference type="AlphaFoldDB" id="A0A8J2I3F1"/>
<sequence length="722" mass="79793">MGPDTPLPLPSEFTDTEEYVESLLNLTTSSWLLQTLCGGVHILDFYTRSPDLYSHILPQSWRDWFRTQDIMDILDLLMREDLSQFDSAGETNDKTWRDGPAPPEELLQYIRTVRKHLLARDFPPPNSGLEPQKAAISRHIATGMKVKKVHEVDNFARYIDRLTSEIAQSDKKPITHLVDFGSGQNYLGRALAAPPYSKHIVAVESKQHNIEGAKNMDILAKLVAKPIVMRNKKEYRAKMGKVKKDKKAEGNEPTTSADVPVSVVTKEDDSGINGHDQEAPSNSPTQDAALAPTPQNSANCDEDGCTVPLVSHVNLTPALPGSTSEASGLTDQVPATKTSTLQIYNEGHGSVQYVEHIINDGDLTPVIDQVLDSSRVPDEVVSSETSVVAEATDLNAVPKPKKVNAMVISLHSCGNLVHYGLRSMLLNPHISAVAMVGCCYNLVTERLGPPTYKLPTLRPNHPRLESTSKAFDPQGFPMSEKLANYPLPHAPLESFHDDSKADGDKAKQPTGVRLNITARMMAVQAPFNWGVTDSELFFTRHFYRALLQRIFLDRGVVSAPLDEQGLVGSAVSANGHTSQVNWTPPNGLGPGLSSDGTTTPLTIGTLRKFAYSDFVSYVRAALAKLTTENSFCEVDPNFIKEKMDGLTDDDIRNYEVSYAERKKELCVMWSLMAFSAGVVEAVVVTDRYLWLKEQEEVEHAWVEPVFEYKYSPRNLVVVGIKK</sequence>
<protein>
    <recommendedName>
        <fullName evidence="2">Methyltransferase domain-containing protein</fullName>
    </recommendedName>
</protein>
<dbReference type="InterPro" id="IPR052220">
    <property type="entry name" value="METTL25"/>
</dbReference>
<dbReference type="RefSeq" id="XP_043169395.1">
    <property type="nucleotide sequence ID" value="XM_043313460.1"/>
</dbReference>
<evidence type="ECO:0000256" key="1">
    <source>
        <dbReference type="SAM" id="MobiDB-lite"/>
    </source>
</evidence>
<evidence type="ECO:0000259" key="2">
    <source>
        <dbReference type="Pfam" id="PF13679"/>
    </source>
</evidence>
<reference evidence="3" key="1">
    <citation type="submission" date="2021-05" db="EMBL/GenBank/DDBJ databases">
        <authorList>
            <person name="Stam R."/>
        </authorList>
    </citation>
    <scope>NUCLEOTIDE SEQUENCE</scope>
    <source>
        <strain evidence="3">CS162</strain>
    </source>
</reference>
<dbReference type="PANTHER" id="PTHR12496:SF0">
    <property type="entry name" value="METHYLTRANSFERASE DOMAIN-CONTAINING PROTEIN"/>
    <property type="match status" value="1"/>
</dbReference>
<evidence type="ECO:0000313" key="3">
    <source>
        <dbReference type="EMBL" id="CAG5160524.1"/>
    </source>
</evidence>
<name>A0A8J2I3F1_9PLEO</name>
<dbReference type="Pfam" id="PF13679">
    <property type="entry name" value="Methyltransf_32"/>
    <property type="match status" value="1"/>
</dbReference>
<dbReference type="OrthoDB" id="10258156at2759"/>
<proteinExistence type="predicted"/>
<dbReference type="EMBL" id="CAJRGZ010000019">
    <property type="protein sequence ID" value="CAG5160524.1"/>
    <property type="molecule type" value="Genomic_DNA"/>
</dbReference>
<dbReference type="Proteomes" id="UP000676310">
    <property type="component" value="Unassembled WGS sequence"/>
</dbReference>
<feature type="domain" description="Methyltransferase" evidence="2">
    <location>
        <begin position="147"/>
        <end position="445"/>
    </location>
</feature>
<comment type="caution">
    <text evidence="3">The sequence shown here is derived from an EMBL/GenBank/DDBJ whole genome shotgun (WGS) entry which is preliminary data.</text>
</comment>
<evidence type="ECO:0000313" key="4">
    <source>
        <dbReference type="Proteomes" id="UP000676310"/>
    </source>
</evidence>